<reference evidence="2" key="2">
    <citation type="submission" date="2020-09" db="EMBL/GenBank/DDBJ databases">
        <authorList>
            <person name="Sun Q."/>
            <person name="Zhou Y."/>
        </authorList>
    </citation>
    <scope>NUCLEOTIDE SEQUENCE</scope>
    <source>
        <strain evidence="2">CGMCC 1.12921</strain>
    </source>
</reference>
<reference evidence="2" key="1">
    <citation type="journal article" date="2014" name="Int. J. Syst. Evol. Microbiol.">
        <title>Complete genome sequence of Corynebacterium casei LMG S-19264T (=DSM 44701T), isolated from a smear-ripened cheese.</title>
        <authorList>
            <consortium name="US DOE Joint Genome Institute (JGI-PGF)"/>
            <person name="Walter F."/>
            <person name="Albersmeier A."/>
            <person name="Kalinowski J."/>
            <person name="Ruckert C."/>
        </authorList>
    </citation>
    <scope>NUCLEOTIDE SEQUENCE</scope>
    <source>
        <strain evidence="2">CGMCC 1.12921</strain>
    </source>
</reference>
<dbReference type="RefSeq" id="WP_188158748.1">
    <property type="nucleotide sequence ID" value="NZ_BMGH01000001.1"/>
</dbReference>
<proteinExistence type="predicted"/>
<dbReference type="AlphaFoldDB" id="A0A8J2Y577"/>
<evidence type="ECO:0000313" key="2">
    <source>
        <dbReference type="EMBL" id="GGD09452.1"/>
    </source>
</evidence>
<accession>A0A8J2Y577</accession>
<sequence>MSINNIAFGRVERFVFACSNPACRADIEQFGRRLKNNHAYVCRSCGHATYLGEEAIERSMAGAGAAGLRANKVARGAEAPPSPGPSRSPATPA</sequence>
<protein>
    <submittedName>
        <fullName evidence="2">Uncharacterized protein</fullName>
    </submittedName>
</protein>
<keyword evidence="3" id="KW-1185">Reference proteome</keyword>
<comment type="caution">
    <text evidence="2">The sequence shown here is derived from an EMBL/GenBank/DDBJ whole genome shotgun (WGS) entry which is preliminary data.</text>
</comment>
<dbReference type="Proteomes" id="UP000613582">
    <property type="component" value="Unassembled WGS sequence"/>
</dbReference>
<organism evidence="2 3">
    <name type="scientific">Aquisalinus flavus</name>
    <dbReference type="NCBI Taxonomy" id="1526572"/>
    <lineage>
        <taxon>Bacteria</taxon>
        <taxon>Pseudomonadati</taxon>
        <taxon>Pseudomonadota</taxon>
        <taxon>Alphaproteobacteria</taxon>
        <taxon>Parvularculales</taxon>
        <taxon>Parvularculaceae</taxon>
        <taxon>Aquisalinus</taxon>
    </lineage>
</organism>
<feature type="compositionally biased region" description="Pro residues" evidence="1">
    <location>
        <begin position="80"/>
        <end position="93"/>
    </location>
</feature>
<feature type="region of interest" description="Disordered" evidence="1">
    <location>
        <begin position="72"/>
        <end position="93"/>
    </location>
</feature>
<evidence type="ECO:0000313" key="3">
    <source>
        <dbReference type="Proteomes" id="UP000613582"/>
    </source>
</evidence>
<name>A0A8J2Y577_9PROT</name>
<evidence type="ECO:0000256" key="1">
    <source>
        <dbReference type="SAM" id="MobiDB-lite"/>
    </source>
</evidence>
<gene>
    <name evidence="2" type="ORF">GCM10011342_17900</name>
</gene>
<dbReference type="EMBL" id="BMGH01000001">
    <property type="protein sequence ID" value="GGD09452.1"/>
    <property type="molecule type" value="Genomic_DNA"/>
</dbReference>